<dbReference type="InterPro" id="IPR011051">
    <property type="entry name" value="RmlC_Cupin_sf"/>
</dbReference>
<evidence type="ECO:0000256" key="1">
    <source>
        <dbReference type="ARBA" id="ARBA00022837"/>
    </source>
</evidence>
<reference evidence="4" key="1">
    <citation type="submission" date="2023-08" db="EMBL/GenBank/DDBJ databases">
        <authorList>
            <person name="Chen Y."/>
            <person name="Shah S."/>
            <person name="Dougan E. K."/>
            <person name="Thang M."/>
            <person name="Chan C."/>
        </authorList>
    </citation>
    <scope>NUCLEOTIDE SEQUENCE</scope>
</reference>
<keyword evidence="5" id="KW-1185">Reference proteome</keyword>
<dbReference type="PANTHER" id="PTHR34129:SF1">
    <property type="entry name" value="DUF952 DOMAIN-CONTAINING PROTEIN"/>
    <property type="match status" value="1"/>
</dbReference>
<dbReference type="Pfam" id="PF06108">
    <property type="entry name" value="DUF952"/>
    <property type="match status" value="2"/>
</dbReference>
<dbReference type="InterPro" id="IPR009297">
    <property type="entry name" value="DUF952"/>
</dbReference>
<gene>
    <name evidence="4" type="ORF">EVOR1521_LOCUS1326</name>
</gene>
<dbReference type="InterPro" id="IPR011992">
    <property type="entry name" value="EF-hand-dom_pair"/>
</dbReference>
<dbReference type="SUPFAM" id="SSF56399">
    <property type="entry name" value="ADP-ribosylation"/>
    <property type="match status" value="1"/>
</dbReference>
<organism evidence="4 5">
    <name type="scientific">Effrenium voratum</name>
    <dbReference type="NCBI Taxonomy" id="2562239"/>
    <lineage>
        <taxon>Eukaryota</taxon>
        <taxon>Sar</taxon>
        <taxon>Alveolata</taxon>
        <taxon>Dinophyceae</taxon>
        <taxon>Suessiales</taxon>
        <taxon>Symbiodiniaceae</taxon>
        <taxon>Effrenium</taxon>
    </lineage>
</organism>
<dbReference type="AlphaFoldDB" id="A0AA36MJS8"/>
<dbReference type="GO" id="GO:0005509">
    <property type="term" value="F:calcium ion binding"/>
    <property type="evidence" value="ECO:0007669"/>
    <property type="project" value="InterPro"/>
</dbReference>
<dbReference type="SUPFAM" id="SSF47473">
    <property type="entry name" value="EF-hand"/>
    <property type="match status" value="1"/>
</dbReference>
<dbReference type="Proteomes" id="UP001178507">
    <property type="component" value="Unassembled WGS sequence"/>
</dbReference>
<dbReference type="PROSITE" id="PS50222">
    <property type="entry name" value="EF_HAND_2"/>
    <property type="match status" value="1"/>
</dbReference>
<dbReference type="EMBL" id="CAUJNA010000040">
    <property type="protein sequence ID" value="CAJ1370860.1"/>
    <property type="molecule type" value="Genomic_DNA"/>
</dbReference>
<evidence type="ECO:0000313" key="5">
    <source>
        <dbReference type="Proteomes" id="UP001178507"/>
    </source>
</evidence>
<feature type="region of interest" description="Disordered" evidence="2">
    <location>
        <begin position="143"/>
        <end position="179"/>
    </location>
</feature>
<keyword evidence="1" id="KW-0106">Calcium</keyword>
<dbReference type="InterPro" id="IPR002048">
    <property type="entry name" value="EF_hand_dom"/>
</dbReference>
<dbReference type="Gene3D" id="2.60.120.10">
    <property type="entry name" value="Jelly Rolls"/>
    <property type="match status" value="1"/>
</dbReference>
<dbReference type="PROSITE" id="PS00018">
    <property type="entry name" value="EF_HAND_1"/>
    <property type="match status" value="1"/>
</dbReference>
<dbReference type="Gene3D" id="1.10.238.10">
    <property type="entry name" value="EF-hand"/>
    <property type="match status" value="2"/>
</dbReference>
<name>A0AA36MJS8_9DINO</name>
<protein>
    <recommendedName>
        <fullName evidence="3">EF-hand domain-containing protein</fullName>
    </recommendedName>
</protein>
<proteinExistence type="predicted"/>
<dbReference type="SUPFAM" id="SSF51182">
    <property type="entry name" value="RmlC-like cupins"/>
    <property type="match status" value="1"/>
</dbReference>
<dbReference type="InterPro" id="IPR018247">
    <property type="entry name" value="EF_Hand_1_Ca_BS"/>
</dbReference>
<sequence>MSRQLDLMSLSFHRRWEKVGVRADLEDLLHPPPLEGHEQSFSSISASQRLVYLDSVRPVSKEVTIEATPLPYETKPKAKPKPNKKILQKMALVNVLMGVEDAPEVNPRGLPYDPLETVLAGMQELHDEDGPMAVLQQRRLAKFRQQRPPTAVRRCTEKAPAMAPTPLLDASWQPESREKRRFNQPKRLLALGEFNSWAQRTFGSLEAARDALGMAGRVSRDQFVEALTEKDYPFGGIGAKTLFFFCDSDEDSAISWQDIACGLEEAPAPGPSCWEALSQHAEEARKLRCQDPIEEYLIGKHVETLTLRGKPKATFQDGLDGLLKLTWFTEPEVAEFLEFVFSEFRSTSMVWCFLDSKQDGIVTLEDFCREMRCLRSRNHRQPVEAHMLGLFDQLDTNKQNRVRLADVLAQGLDAGKGRQALLARFRGFLEELTSSEDPKMKELRETYTSPSKAFKTSAAGKVTRANFIEGLYRLRYDEWHLSSLFARIDRDGSGDITMEDLLNFLREAGPGGRYRMPVATRAMPEVRERGTNKLVQLNHSSIDASAKLSQLNDWFSDERTIDELAGNVATKNDRISIALVKITEPTSEPWLTLHYDEWMCVLKGRLVLLHGSGSLEVPAGQTVYIPRGERFRPTFPDGNTEYIPVCLPAFRPDRCLREEGNGSDVSAKLQELHGGKAGYPRPALSPAEDPAPEVMYHMCQKSLLEEAQKSDEAYFPPTFEKDGFTHATAVPSRLLDTANHFYQDVPGDWVCIRFRRSALRRLGIITRDEQAKPVGKKEISSAAATFVWPHVFGGIPPQVVDAEFPMLREGRAFVSISGLTRVFKLATASEELKFREQGHICSALDEKDGFVHLSDSSAAPVVARSFFSGVQDLMLLEIDPDGLPAPITWVLGSMSDPAPDAAKQKATSVIHYLKPEGCVHVYGKVPMDAVLRAEAVPLQDGAHVFPSWLS</sequence>
<dbReference type="InterPro" id="IPR014710">
    <property type="entry name" value="RmlC-like_jellyroll"/>
</dbReference>
<accession>A0AA36MJS8</accession>
<dbReference type="PANTHER" id="PTHR34129">
    <property type="entry name" value="BLR1139 PROTEIN"/>
    <property type="match status" value="1"/>
</dbReference>
<evidence type="ECO:0000313" key="4">
    <source>
        <dbReference type="EMBL" id="CAJ1370860.1"/>
    </source>
</evidence>
<feature type="domain" description="EF-hand" evidence="3">
    <location>
        <begin position="484"/>
        <end position="511"/>
    </location>
</feature>
<comment type="caution">
    <text evidence="4">The sequence shown here is derived from an EMBL/GenBank/DDBJ whole genome shotgun (WGS) entry which is preliminary data.</text>
</comment>
<evidence type="ECO:0000256" key="2">
    <source>
        <dbReference type="SAM" id="MobiDB-lite"/>
    </source>
</evidence>
<evidence type="ECO:0000259" key="3">
    <source>
        <dbReference type="PROSITE" id="PS50222"/>
    </source>
</evidence>
<dbReference type="Gene3D" id="3.20.170.20">
    <property type="entry name" value="Protein of unknown function DUF952"/>
    <property type="match status" value="2"/>
</dbReference>